<comment type="caution">
    <text evidence="3">The sequence shown here is derived from an EMBL/GenBank/DDBJ whole genome shotgun (WGS) entry which is preliminary data.</text>
</comment>
<keyword evidence="1" id="KW-0479">Metal-binding</keyword>
<name>A0A5C6MJT3_9TELE</name>
<keyword evidence="4" id="KW-1185">Reference proteome</keyword>
<keyword evidence="1" id="KW-0863">Zinc-finger</keyword>
<dbReference type="PROSITE" id="PS50158">
    <property type="entry name" value="ZF_CCHC"/>
    <property type="match status" value="1"/>
</dbReference>
<protein>
    <recommendedName>
        <fullName evidence="2">CCHC-type domain-containing protein</fullName>
    </recommendedName>
</protein>
<dbReference type="AlphaFoldDB" id="A0A5C6MJT3"/>
<accession>A0A5C6MJT3</accession>
<dbReference type="EMBL" id="RHFK02000064">
    <property type="protein sequence ID" value="TWW54865.1"/>
    <property type="molecule type" value="Genomic_DNA"/>
</dbReference>
<evidence type="ECO:0000259" key="2">
    <source>
        <dbReference type="PROSITE" id="PS50158"/>
    </source>
</evidence>
<dbReference type="Gene3D" id="4.10.60.10">
    <property type="entry name" value="Zinc finger, CCHC-type"/>
    <property type="match status" value="1"/>
</dbReference>
<evidence type="ECO:0000313" key="4">
    <source>
        <dbReference type="Proteomes" id="UP000324091"/>
    </source>
</evidence>
<dbReference type="InterPro" id="IPR001878">
    <property type="entry name" value="Znf_CCHC"/>
</dbReference>
<reference evidence="3 4" key="1">
    <citation type="submission" date="2019-04" db="EMBL/GenBank/DDBJ databases">
        <title>Chromosome genome assembly for Takifugu flavidus.</title>
        <authorList>
            <person name="Xiao S."/>
        </authorList>
    </citation>
    <scope>NUCLEOTIDE SEQUENCE [LARGE SCALE GENOMIC DNA]</scope>
    <source>
        <strain evidence="3">HTHZ2018</strain>
        <tissue evidence="3">Muscle</tissue>
    </source>
</reference>
<feature type="domain" description="CCHC-type" evidence="2">
    <location>
        <begin position="432"/>
        <end position="446"/>
    </location>
</feature>
<evidence type="ECO:0000313" key="3">
    <source>
        <dbReference type="EMBL" id="TWW54865.1"/>
    </source>
</evidence>
<sequence length="507" mass="55170">MGGQAFSYQAPLLWNQLPVQAKAAGAQKHDRLTALRHPVGNCLQTLATGAGIVVDQEDPRSHCTSLPSSVLVFCGSGRPLRFPSFVLSWRAASVPEFRVALEGRICSRVSCGPGGPFLFPGARQSWRAALVFLVLQFPPRGWSSRSLKELPSAVRVSCRGWDVLFNMDDSLAIILPFPTTSTKSRGHPRTELALLDSLSILFYAAGPSDYPIKDGRSHHRVIESPQEWSLHSKRPQPPEQEQSAIALLDKGVCVVCPVQIHYQLLGFTTIDVEVVPQAPVHKDLKLTACGHHGGERQLDRVEQETRSQSVVEVALAVGQEISHRSVKAAARMNRAMVLFPEKVEQANRLVETGITVEGKFVQVTPLTQLAARITLSNMPLFVSDEFLAKKLSRHGKLVSPIRKVLAEAFNYPFDVRVDDFDYIATSSALKYFNCGKEGHLARACPSRLVPDAAAPAAGSAASEPDLAAPRPISHGAECNVDCRLGAVLARDWPGVYTCGQSVDSLAL</sequence>
<keyword evidence="1" id="KW-0862">Zinc</keyword>
<evidence type="ECO:0000256" key="1">
    <source>
        <dbReference type="PROSITE-ProRule" id="PRU00047"/>
    </source>
</evidence>
<dbReference type="Proteomes" id="UP000324091">
    <property type="component" value="Unassembled WGS sequence"/>
</dbReference>
<dbReference type="Pfam" id="PF00098">
    <property type="entry name" value="zf-CCHC"/>
    <property type="match status" value="1"/>
</dbReference>
<organism evidence="3 4">
    <name type="scientific">Takifugu flavidus</name>
    <name type="common">sansaifugu</name>
    <dbReference type="NCBI Taxonomy" id="433684"/>
    <lineage>
        <taxon>Eukaryota</taxon>
        <taxon>Metazoa</taxon>
        <taxon>Chordata</taxon>
        <taxon>Craniata</taxon>
        <taxon>Vertebrata</taxon>
        <taxon>Euteleostomi</taxon>
        <taxon>Actinopterygii</taxon>
        <taxon>Neopterygii</taxon>
        <taxon>Teleostei</taxon>
        <taxon>Neoteleostei</taxon>
        <taxon>Acanthomorphata</taxon>
        <taxon>Eupercaria</taxon>
        <taxon>Tetraodontiformes</taxon>
        <taxon>Tetradontoidea</taxon>
        <taxon>Tetraodontidae</taxon>
        <taxon>Takifugu</taxon>
    </lineage>
</organism>
<feature type="non-terminal residue" evidence="3">
    <location>
        <position position="507"/>
    </location>
</feature>
<proteinExistence type="predicted"/>
<gene>
    <name evidence="3" type="ORF">D4764_0016330</name>
</gene>
<dbReference type="GO" id="GO:0008270">
    <property type="term" value="F:zinc ion binding"/>
    <property type="evidence" value="ECO:0007669"/>
    <property type="project" value="UniProtKB-KW"/>
</dbReference>
<dbReference type="SUPFAM" id="SSF57756">
    <property type="entry name" value="Retrovirus zinc finger-like domains"/>
    <property type="match status" value="1"/>
</dbReference>
<dbReference type="InterPro" id="IPR036875">
    <property type="entry name" value="Znf_CCHC_sf"/>
</dbReference>
<dbReference type="GO" id="GO:0003676">
    <property type="term" value="F:nucleic acid binding"/>
    <property type="evidence" value="ECO:0007669"/>
    <property type="project" value="InterPro"/>
</dbReference>